<evidence type="ECO:0000313" key="1">
    <source>
        <dbReference type="EMBL" id="TJZ75833.1"/>
    </source>
</evidence>
<accession>A0ABY2RFX7</accession>
<dbReference type="Proteomes" id="UP000305109">
    <property type="component" value="Unassembled WGS sequence"/>
</dbReference>
<proteinExistence type="predicted"/>
<gene>
    <name evidence="1" type="ORF">FCG67_19810</name>
</gene>
<comment type="caution">
    <text evidence="1">The sequence shown here is derived from an EMBL/GenBank/DDBJ whole genome shotgun (WGS) entry which is preliminary data.</text>
</comment>
<evidence type="ECO:0000313" key="2">
    <source>
        <dbReference type="Proteomes" id="UP000305109"/>
    </source>
</evidence>
<reference evidence="1 2" key="1">
    <citation type="submission" date="2019-04" db="EMBL/GenBank/DDBJ databases">
        <title>Rhodococcus oryzae sp. nov., a novel actinomycete isolated from rhizosphere soil of rice (Oryza sativa L.).</title>
        <authorList>
            <person name="Li C."/>
        </authorList>
    </citation>
    <scope>NUCLEOTIDE SEQUENCE [LARGE SCALE GENOMIC DNA]</scope>
    <source>
        <strain evidence="1 2">NEAU-CX67</strain>
    </source>
</reference>
<organism evidence="1 2">
    <name type="scientific">Rhodococcus oryzae</name>
    <dbReference type="NCBI Taxonomy" id="2571143"/>
    <lineage>
        <taxon>Bacteria</taxon>
        <taxon>Bacillati</taxon>
        <taxon>Actinomycetota</taxon>
        <taxon>Actinomycetes</taxon>
        <taxon>Mycobacteriales</taxon>
        <taxon>Nocardiaceae</taxon>
        <taxon>Rhodococcus</taxon>
    </lineage>
</organism>
<dbReference type="RefSeq" id="WP_136911394.1">
    <property type="nucleotide sequence ID" value="NZ_SUMD01000010.1"/>
</dbReference>
<protein>
    <submittedName>
        <fullName evidence="1">Uncharacterized protein</fullName>
    </submittedName>
</protein>
<keyword evidence="2" id="KW-1185">Reference proteome</keyword>
<name>A0ABY2RFX7_9NOCA</name>
<dbReference type="EMBL" id="SUMD01000010">
    <property type="protein sequence ID" value="TJZ75833.1"/>
    <property type="molecule type" value="Genomic_DNA"/>
</dbReference>
<sequence length="66" mass="7530">MTAVGQLDRRIHWEATGDPREPHRARLDGQTLSIRLGDFPADALYTLLLDGEVVAEFDDWPALWVR</sequence>